<organism evidence="1 2">
    <name type="scientific">Phaseolus angularis</name>
    <name type="common">Azuki bean</name>
    <name type="synonym">Vigna angularis</name>
    <dbReference type="NCBI Taxonomy" id="3914"/>
    <lineage>
        <taxon>Eukaryota</taxon>
        <taxon>Viridiplantae</taxon>
        <taxon>Streptophyta</taxon>
        <taxon>Embryophyta</taxon>
        <taxon>Tracheophyta</taxon>
        <taxon>Spermatophyta</taxon>
        <taxon>Magnoliopsida</taxon>
        <taxon>eudicotyledons</taxon>
        <taxon>Gunneridae</taxon>
        <taxon>Pentapetalae</taxon>
        <taxon>rosids</taxon>
        <taxon>fabids</taxon>
        <taxon>Fabales</taxon>
        <taxon>Fabaceae</taxon>
        <taxon>Papilionoideae</taxon>
        <taxon>50 kb inversion clade</taxon>
        <taxon>NPAAA clade</taxon>
        <taxon>indigoferoid/millettioid clade</taxon>
        <taxon>Phaseoleae</taxon>
        <taxon>Vigna</taxon>
    </lineage>
</organism>
<evidence type="ECO:0000313" key="2">
    <source>
        <dbReference type="Proteomes" id="UP000053144"/>
    </source>
</evidence>
<protein>
    <submittedName>
        <fullName evidence="1">Uncharacterized protein</fullName>
    </submittedName>
</protein>
<dbReference type="Proteomes" id="UP000053144">
    <property type="component" value="Chromosome 5"/>
</dbReference>
<accession>A0A0L9UMA8</accession>
<sequence>MSQEREKGRVSLLQVANGVSAVFSDLQVSLRDEGAMAERLRRFRVRRSTRDLGFRLAVVLDLLERTRTASAVTILVCGSRRLGSLSRRLAEERELLSHARKKGKEGEIDAAAGNGPGGDWCRRRRLGLSGRSGAMTGPMEARLCQRRRTKFSSTSNVTESEKASCNTSKFGVTPTNFSVKHSFPGPLHITLMCSAASHHSIGRFPEQVHKSPSITLIKSFPGQVQVYPSSLA</sequence>
<reference evidence="2" key="1">
    <citation type="journal article" date="2015" name="Proc. Natl. Acad. Sci. U.S.A.">
        <title>Genome sequencing of adzuki bean (Vigna angularis) provides insight into high starch and low fat accumulation and domestication.</title>
        <authorList>
            <person name="Yang K."/>
            <person name="Tian Z."/>
            <person name="Chen C."/>
            <person name="Luo L."/>
            <person name="Zhao B."/>
            <person name="Wang Z."/>
            <person name="Yu L."/>
            <person name="Li Y."/>
            <person name="Sun Y."/>
            <person name="Li W."/>
            <person name="Chen Y."/>
            <person name="Li Y."/>
            <person name="Zhang Y."/>
            <person name="Ai D."/>
            <person name="Zhao J."/>
            <person name="Shang C."/>
            <person name="Ma Y."/>
            <person name="Wu B."/>
            <person name="Wang M."/>
            <person name="Gao L."/>
            <person name="Sun D."/>
            <person name="Zhang P."/>
            <person name="Guo F."/>
            <person name="Wang W."/>
            <person name="Li Y."/>
            <person name="Wang J."/>
            <person name="Varshney R.K."/>
            <person name="Wang J."/>
            <person name="Ling H.Q."/>
            <person name="Wan P."/>
        </authorList>
    </citation>
    <scope>NUCLEOTIDE SEQUENCE</scope>
    <source>
        <strain evidence="2">cv. Jingnong 6</strain>
    </source>
</reference>
<dbReference type="EMBL" id="CM003375">
    <property type="protein sequence ID" value="KOM43679.1"/>
    <property type="molecule type" value="Genomic_DNA"/>
</dbReference>
<dbReference type="AlphaFoldDB" id="A0A0L9UMA8"/>
<name>A0A0L9UMA8_PHAAN</name>
<evidence type="ECO:0000313" key="1">
    <source>
        <dbReference type="EMBL" id="KOM43679.1"/>
    </source>
</evidence>
<proteinExistence type="predicted"/>
<gene>
    <name evidence="1" type="ORF">LR48_Vigan05g128400</name>
</gene>
<dbReference type="Gramene" id="KOM43679">
    <property type="protein sequence ID" value="KOM43679"/>
    <property type="gene ID" value="LR48_Vigan05g128400"/>
</dbReference>